<accession>A0A0G0NET7</accession>
<dbReference type="Proteomes" id="UP000034081">
    <property type="component" value="Unassembled WGS sequence"/>
</dbReference>
<protein>
    <submittedName>
        <fullName evidence="2">PilT protein domain protein</fullName>
    </submittedName>
</protein>
<evidence type="ECO:0000259" key="1">
    <source>
        <dbReference type="Pfam" id="PF01850"/>
    </source>
</evidence>
<dbReference type="InterPro" id="IPR029060">
    <property type="entry name" value="PIN-like_dom_sf"/>
</dbReference>
<dbReference type="InterPro" id="IPR002716">
    <property type="entry name" value="PIN_dom"/>
</dbReference>
<dbReference type="SUPFAM" id="SSF88723">
    <property type="entry name" value="PIN domain-like"/>
    <property type="match status" value="1"/>
</dbReference>
<sequence>MSNVPIVTIDSMVFIYLFEEDPRYIEKIKHFFEQMEKGKLNAITSMITPLEVLSAPRLEKDIEKTLAFTRFFQKTPNLTIYPIDWEIAQKASEIRRQNRYLKTPDSIQIATALIYNSKIFITNDQKLKNIKIESLKIILVDEIGKLNIE</sequence>
<reference evidence="2 3" key="1">
    <citation type="journal article" date="2015" name="Nature">
        <title>rRNA introns, odd ribosomes, and small enigmatic genomes across a large radiation of phyla.</title>
        <authorList>
            <person name="Brown C.T."/>
            <person name="Hug L.A."/>
            <person name="Thomas B.C."/>
            <person name="Sharon I."/>
            <person name="Castelle C.J."/>
            <person name="Singh A."/>
            <person name="Wilkins M.J."/>
            <person name="Williams K.H."/>
            <person name="Banfield J.F."/>
        </authorList>
    </citation>
    <scope>NUCLEOTIDE SEQUENCE [LARGE SCALE GENOMIC DNA]</scope>
</reference>
<name>A0A0G0NET7_9BACT</name>
<dbReference type="STRING" id="1618570.UT08_C0018G0030"/>
<gene>
    <name evidence="2" type="ORF">UT08_C0018G0030</name>
</gene>
<evidence type="ECO:0000313" key="2">
    <source>
        <dbReference type="EMBL" id="KKQ84424.1"/>
    </source>
</evidence>
<evidence type="ECO:0000313" key="3">
    <source>
        <dbReference type="Proteomes" id="UP000034081"/>
    </source>
</evidence>
<dbReference type="EMBL" id="LBVL01000018">
    <property type="protein sequence ID" value="KKQ84424.1"/>
    <property type="molecule type" value="Genomic_DNA"/>
</dbReference>
<feature type="domain" description="PIN" evidence="1">
    <location>
        <begin position="8"/>
        <end position="131"/>
    </location>
</feature>
<proteinExistence type="predicted"/>
<dbReference type="Gene3D" id="3.40.50.1010">
    <property type="entry name" value="5'-nuclease"/>
    <property type="match status" value="1"/>
</dbReference>
<organism evidence="2 3">
    <name type="scientific">Candidatus Woesebacteria bacterium GW2011_GWB1_38_8</name>
    <dbReference type="NCBI Taxonomy" id="1618570"/>
    <lineage>
        <taxon>Bacteria</taxon>
        <taxon>Candidatus Woeseibacteriota</taxon>
    </lineage>
</organism>
<comment type="caution">
    <text evidence="2">The sequence shown here is derived from an EMBL/GenBank/DDBJ whole genome shotgun (WGS) entry which is preliminary data.</text>
</comment>
<dbReference type="Pfam" id="PF01850">
    <property type="entry name" value="PIN"/>
    <property type="match status" value="1"/>
</dbReference>
<dbReference type="AlphaFoldDB" id="A0A0G0NET7"/>